<evidence type="ECO:0000256" key="1">
    <source>
        <dbReference type="ARBA" id="ARBA00007689"/>
    </source>
</evidence>
<dbReference type="PANTHER" id="PTHR35174">
    <property type="entry name" value="BLL7171 PROTEIN-RELATED"/>
    <property type="match status" value="1"/>
</dbReference>
<comment type="caution">
    <text evidence="3">The sequence shown here is derived from an EMBL/GenBank/DDBJ whole genome shotgun (WGS) entry which is preliminary data.</text>
</comment>
<name>A0ABT6C9G5_9MICO</name>
<evidence type="ECO:0000313" key="4">
    <source>
        <dbReference type="Proteomes" id="UP001528912"/>
    </source>
</evidence>
<sequence length="116" mass="12743">MRAVVLMFGTLSWDTLSLAEQTTYYEQHRVFVRTVTARPGCRLLAGEALQAGDSATVIRFPGDHQVPTDGPFAEATEQLGGFYELEAPSMDVVLELVRLLPSSYTLEIRPVLSTPA</sequence>
<comment type="similarity">
    <text evidence="1">Belongs to the YciI family.</text>
</comment>
<reference evidence="3 4" key="1">
    <citation type="submission" date="2023-03" db="EMBL/GenBank/DDBJ databases">
        <title>YIM 133296 draft genome.</title>
        <authorList>
            <person name="Xiong L."/>
        </authorList>
    </citation>
    <scope>NUCLEOTIDE SEQUENCE [LARGE SCALE GENOMIC DNA]</scope>
    <source>
        <strain evidence="3 4">YIM 133296</strain>
    </source>
</reference>
<feature type="domain" description="YCII-related" evidence="2">
    <location>
        <begin position="64"/>
        <end position="102"/>
    </location>
</feature>
<dbReference type="RefSeq" id="WP_275237912.1">
    <property type="nucleotide sequence ID" value="NZ_JARFJC010000018.1"/>
</dbReference>
<dbReference type="InterPro" id="IPR005545">
    <property type="entry name" value="YCII"/>
</dbReference>
<dbReference type="EMBL" id="JAROAV010000023">
    <property type="protein sequence ID" value="MDF8263936.1"/>
    <property type="molecule type" value="Genomic_DNA"/>
</dbReference>
<dbReference type="SUPFAM" id="SSF54909">
    <property type="entry name" value="Dimeric alpha+beta barrel"/>
    <property type="match status" value="1"/>
</dbReference>
<dbReference type="PANTHER" id="PTHR35174:SF3">
    <property type="entry name" value="BLL7171 PROTEIN"/>
    <property type="match status" value="1"/>
</dbReference>
<gene>
    <name evidence="3" type="ORF">P4R38_06750</name>
</gene>
<evidence type="ECO:0000313" key="3">
    <source>
        <dbReference type="EMBL" id="MDF8263936.1"/>
    </source>
</evidence>
<evidence type="ECO:0000259" key="2">
    <source>
        <dbReference type="Pfam" id="PF03795"/>
    </source>
</evidence>
<dbReference type="Pfam" id="PF03795">
    <property type="entry name" value="YCII"/>
    <property type="match status" value="1"/>
</dbReference>
<proteinExistence type="inferred from homology"/>
<dbReference type="Gene3D" id="3.30.70.1060">
    <property type="entry name" value="Dimeric alpha+beta barrel"/>
    <property type="match status" value="1"/>
</dbReference>
<keyword evidence="4" id="KW-1185">Reference proteome</keyword>
<organism evidence="3 4">
    <name type="scientific">Luteipulveratus flavus</name>
    <dbReference type="NCBI Taxonomy" id="3031728"/>
    <lineage>
        <taxon>Bacteria</taxon>
        <taxon>Bacillati</taxon>
        <taxon>Actinomycetota</taxon>
        <taxon>Actinomycetes</taxon>
        <taxon>Micrococcales</taxon>
        <taxon>Dermacoccaceae</taxon>
        <taxon>Luteipulveratus</taxon>
    </lineage>
</organism>
<dbReference type="InterPro" id="IPR011008">
    <property type="entry name" value="Dimeric_a/b-barrel"/>
</dbReference>
<protein>
    <submittedName>
        <fullName evidence="3">YciI family protein</fullName>
    </submittedName>
</protein>
<accession>A0ABT6C9G5</accession>
<dbReference type="Proteomes" id="UP001528912">
    <property type="component" value="Unassembled WGS sequence"/>
</dbReference>